<dbReference type="SUPFAM" id="SSF57667">
    <property type="entry name" value="beta-beta-alpha zinc fingers"/>
    <property type="match status" value="1"/>
</dbReference>
<protein>
    <recommendedName>
        <fullName evidence="3">C2H2-type domain-containing protein</fullName>
    </recommendedName>
</protein>
<feature type="compositionally biased region" description="Acidic residues" evidence="2">
    <location>
        <begin position="70"/>
        <end position="79"/>
    </location>
</feature>
<feature type="non-terminal residue" evidence="4">
    <location>
        <position position="1"/>
    </location>
</feature>
<feature type="domain" description="C2H2-type" evidence="3">
    <location>
        <begin position="5"/>
        <end position="34"/>
    </location>
</feature>
<dbReference type="OrthoDB" id="3437960at2759"/>
<gene>
    <name evidence="4" type="ORF">DL89DRAFT_226526</name>
</gene>
<proteinExistence type="predicted"/>
<accession>A0A1Y1W0A9</accession>
<dbReference type="Proteomes" id="UP000193922">
    <property type="component" value="Unassembled WGS sequence"/>
</dbReference>
<keyword evidence="5" id="KW-1185">Reference proteome</keyword>
<dbReference type="PROSITE" id="PS00028">
    <property type="entry name" value="ZINC_FINGER_C2H2_1"/>
    <property type="match status" value="1"/>
</dbReference>
<dbReference type="GO" id="GO:0008270">
    <property type="term" value="F:zinc ion binding"/>
    <property type="evidence" value="ECO:0007669"/>
    <property type="project" value="UniProtKB-KW"/>
</dbReference>
<dbReference type="Gene3D" id="3.30.160.60">
    <property type="entry name" value="Classic Zinc Finger"/>
    <property type="match status" value="1"/>
</dbReference>
<dbReference type="EMBL" id="MCFD01000015">
    <property type="protein sequence ID" value="ORX66544.1"/>
    <property type="molecule type" value="Genomic_DNA"/>
</dbReference>
<dbReference type="RefSeq" id="XP_040740532.1">
    <property type="nucleotide sequence ID" value="XM_040884815.1"/>
</dbReference>
<dbReference type="GeneID" id="63801463"/>
<keyword evidence="1" id="KW-0863">Zinc-finger</keyword>
<dbReference type="AlphaFoldDB" id="A0A1Y1W0A9"/>
<organism evidence="4 5">
    <name type="scientific">Linderina pennispora</name>
    <dbReference type="NCBI Taxonomy" id="61395"/>
    <lineage>
        <taxon>Eukaryota</taxon>
        <taxon>Fungi</taxon>
        <taxon>Fungi incertae sedis</taxon>
        <taxon>Zoopagomycota</taxon>
        <taxon>Kickxellomycotina</taxon>
        <taxon>Kickxellomycetes</taxon>
        <taxon>Kickxellales</taxon>
        <taxon>Kickxellaceae</taxon>
        <taxon>Linderina</taxon>
    </lineage>
</organism>
<keyword evidence="1" id="KW-0479">Metal-binding</keyword>
<keyword evidence="1" id="KW-0862">Zinc</keyword>
<dbReference type="InterPro" id="IPR036236">
    <property type="entry name" value="Znf_C2H2_sf"/>
</dbReference>
<reference evidence="4 5" key="1">
    <citation type="submission" date="2016-07" db="EMBL/GenBank/DDBJ databases">
        <title>Pervasive Adenine N6-methylation of Active Genes in Fungi.</title>
        <authorList>
            <consortium name="DOE Joint Genome Institute"/>
            <person name="Mondo S.J."/>
            <person name="Dannebaum R.O."/>
            <person name="Kuo R.C."/>
            <person name="Labutti K."/>
            <person name="Haridas S."/>
            <person name="Kuo A."/>
            <person name="Salamov A."/>
            <person name="Ahrendt S.R."/>
            <person name="Lipzen A."/>
            <person name="Sullivan W."/>
            <person name="Andreopoulos W.B."/>
            <person name="Clum A."/>
            <person name="Lindquist E."/>
            <person name="Daum C."/>
            <person name="Ramamoorthy G.K."/>
            <person name="Gryganskyi A."/>
            <person name="Culley D."/>
            <person name="Magnuson J.K."/>
            <person name="James T.Y."/>
            <person name="O'Malley M.A."/>
            <person name="Stajich J.E."/>
            <person name="Spatafora J.W."/>
            <person name="Visel A."/>
            <person name="Grigoriev I.V."/>
        </authorList>
    </citation>
    <scope>NUCLEOTIDE SEQUENCE [LARGE SCALE GENOMIC DNA]</scope>
    <source>
        <strain evidence="4 5">ATCC 12442</strain>
    </source>
</reference>
<feature type="region of interest" description="Disordered" evidence="2">
    <location>
        <begin position="28"/>
        <end position="84"/>
    </location>
</feature>
<evidence type="ECO:0000313" key="5">
    <source>
        <dbReference type="Proteomes" id="UP000193922"/>
    </source>
</evidence>
<sequence length="134" mass="15348">GKRSYLCPADNCGKVYKRADFLQKHIRAHDTRESRAARKRARIAPDNGSESSEDAPLAVVARQANRSDHEDTETEDEEAVFARPQREAERLLEAKLSALRGEVEQRQQLLEDIRVKTRRVRLENDIIIDALERG</sequence>
<dbReference type="PROSITE" id="PS50157">
    <property type="entry name" value="ZINC_FINGER_C2H2_2"/>
    <property type="match status" value="1"/>
</dbReference>
<comment type="caution">
    <text evidence="4">The sequence shown here is derived from an EMBL/GenBank/DDBJ whole genome shotgun (WGS) entry which is preliminary data.</text>
</comment>
<dbReference type="InterPro" id="IPR013087">
    <property type="entry name" value="Znf_C2H2_type"/>
</dbReference>
<evidence type="ECO:0000256" key="2">
    <source>
        <dbReference type="SAM" id="MobiDB-lite"/>
    </source>
</evidence>
<name>A0A1Y1W0A9_9FUNG</name>
<evidence type="ECO:0000313" key="4">
    <source>
        <dbReference type="EMBL" id="ORX66544.1"/>
    </source>
</evidence>
<evidence type="ECO:0000256" key="1">
    <source>
        <dbReference type="PROSITE-ProRule" id="PRU00042"/>
    </source>
</evidence>
<evidence type="ECO:0000259" key="3">
    <source>
        <dbReference type="PROSITE" id="PS50157"/>
    </source>
</evidence>